<organism evidence="12 13">
    <name type="scientific">Pyricularia oryzae</name>
    <name type="common">Rice blast fungus</name>
    <name type="synonym">Magnaporthe oryzae</name>
    <dbReference type="NCBI Taxonomy" id="318829"/>
    <lineage>
        <taxon>Eukaryota</taxon>
        <taxon>Fungi</taxon>
        <taxon>Dikarya</taxon>
        <taxon>Ascomycota</taxon>
        <taxon>Pezizomycotina</taxon>
        <taxon>Sordariomycetes</taxon>
        <taxon>Sordariomycetidae</taxon>
        <taxon>Magnaporthales</taxon>
        <taxon>Pyriculariaceae</taxon>
        <taxon>Pyricularia</taxon>
    </lineage>
</organism>
<feature type="region of interest" description="Disordered" evidence="8">
    <location>
        <begin position="521"/>
        <end position="560"/>
    </location>
</feature>
<keyword evidence="10" id="KW-0732">Signal</keyword>
<accession>A0A4P7NCH6</accession>
<dbReference type="AlphaFoldDB" id="A0A4P7NCH6"/>
<dbReference type="GO" id="GO:0005886">
    <property type="term" value="C:plasma membrane"/>
    <property type="evidence" value="ECO:0007669"/>
    <property type="project" value="TreeGrafter"/>
</dbReference>
<dbReference type="PANTHER" id="PTHR32361">
    <property type="entry name" value="FERRIC/CUPRIC REDUCTASE TRANSMEMBRANE COMPONENT"/>
    <property type="match status" value="1"/>
</dbReference>
<feature type="transmembrane region" description="Helical" evidence="9">
    <location>
        <begin position="405"/>
        <end position="425"/>
    </location>
</feature>
<feature type="transmembrane region" description="Helical" evidence="9">
    <location>
        <begin position="376"/>
        <end position="398"/>
    </location>
</feature>
<keyword evidence="7" id="KW-0325">Glycoprotein</keyword>
<sequence>MVPIVASSRAFLVISLVSIPQAILTHASAGIVGYGIDLFPDLCCQSCYDSLSKLYLGCTTFDNSSSMAGMDMSGMDMSMPMAVTSDDCRASNLPWLQTMAYCIQQGCDAVGFPADRQAECFAARAVAGSAQPAFRASLPSSPPQVEVADNATWLNVTSLVNAALYTSTYGTYQEFAREEGLHSTYSLVIILTIIGLLSAYAVLVQLRISIPSLSQALENKSISPWIQQHLVIPPFLGTRRLEPLPGQLGYAPRRILGISIAFYVVLNVVLCSVSFGSFQPNVYFMSSGFELCEYVGNRTGVLSFVNMAIAILFAGRNNVFIALTGWSHATFLVLHRWTARISALQAVVHSIVYTVAYFQPGYTGAAAYAEKTTEAFFQWGIVATVALCLAVGLAILPLRARFYETFLVLHIFLVVMSLVGCWYHIVPHFGFDYGYQVWLYIAFAFWSADRLARLVRIAFFNRLGRSDAVVEVVPGTDLMQLTLFPRTTAGFGPGQHTFLYVPGLGRPWENHPFTVAGWTTAEHGAPSSSSSTDAVPLDAGPAEEAKSGMRATSYSGRSPSAPSIRVLVRTHSGATAALQKRLRESAPGSRPQVSVYNEGPYGGHRANLEPFVAAETVLCVLGGIGVTSALGFLQSYVESRRDGQAGRGDQRLMRKTTRFIFAWSAMEAGLIRYVKDNYLADVEGVEYRLWCTGPVEGAEQSELSGKSAPGKSAVAAESGRMNIGAVLQDSLEAGVATTVMCCGPGGMLDETTRHVSRYLGEGYKISLVEELYTW</sequence>
<keyword evidence="2" id="KW-0813">Transport</keyword>
<feature type="transmembrane region" description="Helical" evidence="9">
    <location>
        <begin position="185"/>
        <end position="204"/>
    </location>
</feature>
<feature type="chain" id="PRO_5020891963" description="FAD-binding FR-type domain-containing protein" evidence="10">
    <location>
        <begin position="30"/>
        <end position="774"/>
    </location>
</feature>
<evidence type="ECO:0000256" key="7">
    <source>
        <dbReference type="ARBA" id="ARBA00023180"/>
    </source>
</evidence>
<dbReference type="GO" id="GO:0006879">
    <property type="term" value="P:intracellular iron ion homeostasis"/>
    <property type="evidence" value="ECO:0007669"/>
    <property type="project" value="TreeGrafter"/>
</dbReference>
<dbReference type="CDD" id="cd06186">
    <property type="entry name" value="NOX_Duox_like_FAD_NADP"/>
    <property type="match status" value="1"/>
</dbReference>
<evidence type="ECO:0000256" key="2">
    <source>
        <dbReference type="ARBA" id="ARBA00022448"/>
    </source>
</evidence>
<evidence type="ECO:0000313" key="13">
    <source>
        <dbReference type="Proteomes" id="UP000294847"/>
    </source>
</evidence>
<feature type="transmembrane region" description="Helical" evidence="9">
    <location>
        <begin position="255"/>
        <end position="275"/>
    </location>
</feature>
<evidence type="ECO:0000256" key="9">
    <source>
        <dbReference type="SAM" id="Phobius"/>
    </source>
</evidence>
<comment type="subcellular location">
    <subcellularLocation>
        <location evidence="1">Membrane</location>
        <topology evidence="1">Multi-pass membrane protein</topology>
    </subcellularLocation>
</comment>
<keyword evidence="4 9" id="KW-1133">Transmembrane helix</keyword>
<gene>
    <name evidence="12" type="ORF">PoMZ_03225</name>
</gene>
<feature type="compositionally biased region" description="Polar residues" evidence="8">
    <location>
        <begin position="550"/>
        <end position="560"/>
    </location>
</feature>
<dbReference type="SFLD" id="SFLDG01168">
    <property type="entry name" value="Ferric_reductase_subgroup_(FRE"/>
    <property type="match status" value="1"/>
</dbReference>
<dbReference type="InterPro" id="IPR017927">
    <property type="entry name" value="FAD-bd_FR_type"/>
</dbReference>
<dbReference type="Proteomes" id="UP000294847">
    <property type="component" value="Chromosome 3"/>
</dbReference>
<evidence type="ECO:0000256" key="3">
    <source>
        <dbReference type="ARBA" id="ARBA00022692"/>
    </source>
</evidence>
<keyword evidence="3 9" id="KW-0812">Transmembrane</keyword>
<dbReference type="InterPro" id="IPR039261">
    <property type="entry name" value="FNR_nucleotide-bd"/>
</dbReference>
<dbReference type="InterPro" id="IPR013130">
    <property type="entry name" value="Fe3_Rdtase_TM_dom"/>
</dbReference>
<dbReference type="GO" id="GO:0000293">
    <property type="term" value="F:ferric-chelate reductase activity"/>
    <property type="evidence" value="ECO:0007669"/>
    <property type="project" value="TreeGrafter"/>
</dbReference>
<dbReference type="SUPFAM" id="SSF52343">
    <property type="entry name" value="Ferredoxin reductase-like, C-terminal NADP-linked domain"/>
    <property type="match status" value="1"/>
</dbReference>
<feature type="transmembrane region" description="Helical" evidence="9">
    <location>
        <begin position="337"/>
        <end position="356"/>
    </location>
</feature>
<feature type="signal peptide" evidence="10">
    <location>
        <begin position="1"/>
        <end position="29"/>
    </location>
</feature>
<evidence type="ECO:0000313" key="12">
    <source>
        <dbReference type="EMBL" id="QBZ58280.1"/>
    </source>
</evidence>
<dbReference type="GO" id="GO:0015677">
    <property type="term" value="P:copper ion import"/>
    <property type="evidence" value="ECO:0007669"/>
    <property type="project" value="TreeGrafter"/>
</dbReference>
<keyword evidence="6 9" id="KW-0472">Membrane</keyword>
<evidence type="ECO:0000256" key="8">
    <source>
        <dbReference type="SAM" id="MobiDB-lite"/>
    </source>
</evidence>
<evidence type="ECO:0000256" key="5">
    <source>
        <dbReference type="ARBA" id="ARBA00023065"/>
    </source>
</evidence>
<evidence type="ECO:0000256" key="4">
    <source>
        <dbReference type="ARBA" id="ARBA00022989"/>
    </source>
</evidence>
<feature type="transmembrane region" description="Helical" evidence="9">
    <location>
        <begin position="295"/>
        <end position="316"/>
    </location>
</feature>
<evidence type="ECO:0000259" key="11">
    <source>
        <dbReference type="PROSITE" id="PS51384"/>
    </source>
</evidence>
<protein>
    <recommendedName>
        <fullName evidence="11">FAD-binding FR-type domain-containing protein</fullName>
    </recommendedName>
</protein>
<evidence type="ECO:0000256" key="1">
    <source>
        <dbReference type="ARBA" id="ARBA00004141"/>
    </source>
</evidence>
<dbReference type="Pfam" id="PF01794">
    <property type="entry name" value="Ferric_reduct"/>
    <property type="match status" value="1"/>
</dbReference>
<dbReference type="InterPro" id="IPR051410">
    <property type="entry name" value="Ferric/Cupric_Reductase"/>
</dbReference>
<evidence type="ECO:0000256" key="10">
    <source>
        <dbReference type="SAM" id="SignalP"/>
    </source>
</evidence>
<dbReference type="Gene3D" id="3.40.50.80">
    <property type="entry name" value="Nucleotide-binding domain of ferredoxin-NADP reductase (FNR) module"/>
    <property type="match status" value="1"/>
</dbReference>
<reference evidence="12 13" key="1">
    <citation type="journal article" date="2019" name="Mol. Biol. Evol.">
        <title>Blast fungal genomes show frequent chromosomal changes, gene gains and losses, and effector gene turnover.</title>
        <authorList>
            <person name="Gomez Luciano L.B."/>
            <person name="Jason Tsai I."/>
            <person name="Chuma I."/>
            <person name="Tosa Y."/>
            <person name="Chen Y.H."/>
            <person name="Li J.Y."/>
            <person name="Li M.Y."/>
            <person name="Jade Lu M.Y."/>
            <person name="Nakayashiki H."/>
            <person name="Li W.H."/>
        </authorList>
    </citation>
    <scope>NUCLEOTIDE SEQUENCE [LARGE SCALE GENOMIC DNA]</scope>
    <source>
        <strain evidence="12">MZ5-1-6</strain>
    </source>
</reference>
<name>A0A4P7NCH6_PYROR</name>
<feature type="domain" description="FAD-binding FR-type" evidence="11">
    <location>
        <begin position="444"/>
        <end position="607"/>
    </location>
</feature>
<dbReference type="GO" id="GO:0006826">
    <property type="term" value="P:iron ion transport"/>
    <property type="evidence" value="ECO:0007669"/>
    <property type="project" value="TreeGrafter"/>
</dbReference>
<proteinExistence type="predicted"/>
<keyword evidence="5" id="KW-0406">Ion transport</keyword>
<dbReference type="SFLD" id="SFLDS00052">
    <property type="entry name" value="Ferric_Reductase_Domain"/>
    <property type="match status" value="1"/>
</dbReference>
<dbReference type="PANTHER" id="PTHR32361:SF9">
    <property type="entry name" value="FERRIC REDUCTASE TRANSMEMBRANE COMPONENT 3-RELATED"/>
    <property type="match status" value="1"/>
</dbReference>
<evidence type="ECO:0000256" key="6">
    <source>
        <dbReference type="ARBA" id="ARBA00023136"/>
    </source>
</evidence>
<dbReference type="PROSITE" id="PS51384">
    <property type="entry name" value="FAD_FR"/>
    <property type="match status" value="1"/>
</dbReference>
<dbReference type="EMBL" id="CP034206">
    <property type="protein sequence ID" value="QBZ58280.1"/>
    <property type="molecule type" value="Genomic_DNA"/>
</dbReference>